<dbReference type="GO" id="GO:0006508">
    <property type="term" value="P:proteolysis"/>
    <property type="evidence" value="ECO:0007669"/>
    <property type="project" value="InterPro"/>
</dbReference>
<dbReference type="GO" id="GO:0004252">
    <property type="term" value="F:serine-type endopeptidase activity"/>
    <property type="evidence" value="ECO:0007669"/>
    <property type="project" value="InterPro"/>
</dbReference>
<name>A0A2A4AEI5_9CORY</name>
<protein>
    <submittedName>
        <fullName evidence="3">Trypsin</fullName>
    </submittedName>
</protein>
<dbReference type="PROSITE" id="PS00134">
    <property type="entry name" value="TRYPSIN_HIS"/>
    <property type="match status" value="1"/>
</dbReference>
<evidence type="ECO:0000256" key="1">
    <source>
        <dbReference type="SAM" id="MobiDB-lite"/>
    </source>
</evidence>
<dbReference type="InterPro" id="IPR001254">
    <property type="entry name" value="Trypsin_dom"/>
</dbReference>
<accession>A0A2A4AEI5</accession>
<dbReference type="Pfam" id="PF00089">
    <property type="entry name" value="Trypsin"/>
    <property type="match status" value="1"/>
</dbReference>
<dbReference type="InterPro" id="IPR043504">
    <property type="entry name" value="Peptidase_S1_PA_chymotrypsin"/>
</dbReference>
<dbReference type="InterPro" id="IPR033116">
    <property type="entry name" value="TRYPSIN_SER"/>
</dbReference>
<dbReference type="InterPro" id="IPR018114">
    <property type="entry name" value="TRYPSIN_HIS"/>
</dbReference>
<dbReference type="EMBL" id="NWBP01000033">
    <property type="protein sequence ID" value="PCC82215.1"/>
    <property type="molecule type" value="Genomic_DNA"/>
</dbReference>
<proteinExistence type="predicted"/>
<dbReference type="InterPro" id="IPR009003">
    <property type="entry name" value="Peptidase_S1_PA"/>
</dbReference>
<dbReference type="PROSITE" id="PS51257">
    <property type="entry name" value="PROKAR_LIPOPROTEIN"/>
    <property type="match status" value="1"/>
</dbReference>
<evidence type="ECO:0000259" key="2">
    <source>
        <dbReference type="Pfam" id="PF00089"/>
    </source>
</evidence>
<sequence length="315" mass="32399">MVMARSSSRVPQIAAAVALAIGLGGCSLIPTQTVQHALGDAAATLTGESAAPEASESDAQVNNEGDAEATPAQPENPAASPGTSRPALSPMPAGTALDISAQEPKPGEYFDFQMCTAAWSFSLEDGRNFAVTASHCGKPGDRVWAGNAHRTFTFPAEPIGEVVYSDLYSDTTHGLDFALIELHADVGYYTPKYMEAGVATTGELPQQLCKLGRITGETCGELSHGPEKGGLKSGEIRMETTAARARLCGTQGDSGGPMYAQLPGGPAIVGVVSGTTQELKGQCAEASDMELSFTPAADIVALIPEILGSEIAQAA</sequence>
<dbReference type="Proteomes" id="UP000218690">
    <property type="component" value="Unassembled WGS sequence"/>
</dbReference>
<reference evidence="3 4" key="1">
    <citation type="submission" date="2017-09" db="EMBL/GenBank/DDBJ databases">
        <title>Draft Genome Sequence of Corynebacterium accolens AH4003.</title>
        <authorList>
            <person name="Chen Y."/>
            <person name="Oosthuysen W.F."/>
            <person name="Kelley S."/>
            <person name="Horswill A."/>
        </authorList>
    </citation>
    <scope>NUCLEOTIDE SEQUENCE [LARGE SCALE GENOMIC DNA]</scope>
    <source>
        <strain evidence="3 4">AH4003</strain>
    </source>
</reference>
<dbReference type="SUPFAM" id="SSF50494">
    <property type="entry name" value="Trypsin-like serine proteases"/>
    <property type="match status" value="1"/>
</dbReference>
<feature type="domain" description="Peptidase S1" evidence="2">
    <location>
        <begin position="127"/>
        <end position="277"/>
    </location>
</feature>
<gene>
    <name evidence="3" type="ORF">COM45_10975</name>
</gene>
<dbReference type="Gene3D" id="2.40.10.10">
    <property type="entry name" value="Trypsin-like serine proteases"/>
    <property type="match status" value="2"/>
</dbReference>
<dbReference type="PROSITE" id="PS00135">
    <property type="entry name" value="TRYPSIN_SER"/>
    <property type="match status" value="1"/>
</dbReference>
<evidence type="ECO:0000313" key="3">
    <source>
        <dbReference type="EMBL" id="PCC82215.1"/>
    </source>
</evidence>
<feature type="region of interest" description="Disordered" evidence="1">
    <location>
        <begin position="45"/>
        <end position="99"/>
    </location>
</feature>
<organism evidence="3 4">
    <name type="scientific">Corynebacterium accolens</name>
    <dbReference type="NCBI Taxonomy" id="38284"/>
    <lineage>
        <taxon>Bacteria</taxon>
        <taxon>Bacillati</taxon>
        <taxon>Actinomycetota</taxon>
        <taxon>Actinomycetes</taxon>
        <taxon>Mycobacteriales</taxon>
        <taxon>Corynebacteriaceae</taxon>
        <taxon>Corynebacterium</taxon>
    </lineage>
</organism>
<comment type="caution">
    <text evidence="3">The sequence shown here is derived from an EMBL/GenBank/DDBJ whole genome shotgun (WGS) entry which is preliminary data.</text>
</comment>
<dbReference type="AlphaFoldDB" id="A0A2A4AEI5"/>
<evidence type="ECO:0000313" key="4">
    <source>
        <dbReference type="Proteomes" id="UP000218690"/>
    </source>
</evidence>